<name>A0A9W6NV54_9PSEU</name>
<dbReference type="InterPro" id="IPR032503">
    <property type="entry name" value="FAO_M"/>
</dbReference>
<evidence type="ECO:0000259" key="4">
    <source>
        <dbReference type="Pfam" id="PF08669"/>
    </source>
</evidence>
<gene>
    <name evidence="6" type="ORF">GCM10017577_13060</name>
</gene>
<reference evidence="6" key="1">
    <citation type="journal article" date="2014" name="Int. J. Syst. Evol. Microbiol.">
        <title>Complete genome sequence of Corynebacterium casei LMG S-19264T (=DSM 44701T), isolated from a smear-ripened cheese.</title>
        <authorList>
            <consortium name="US DOE Joint Genome Institute (JGI-PGF)"/>
            <person name="Walter F."/>
            <person name="Albersmeier A."/>
            <person name="Kalinowski J."/>
            <person name="Ruckert C."/>
        </authorList>
    </citation>
    <scope>NUCLEOTIDE SEQUENCE</scope>
    <source>
        <strain evidence="6">VKM Ac-1069</strain>
    </source>
</reference>
<protein>
    <submittedName>
        <fullName evidence="6">Sarcosine dehydrogenase</fullName>
    </submittedName>
</protein>
<comment type="caution">
    <text evidence="6">The sequence shown here is derived from an EMBL/GenBank/DDBJ whole genome shotgun (WGS) entry which is preliminary data.</text>
</comment>
<dbReference type="SUPFAM" id="SSF101790">
    <property type="entry name" value="Aminomethyltransferase beta-barrel domain"/>
    <property type="match status" value="1"/>
</dbReference>
<organism evidence="6 7">
    <name type="scientific">Pseudonocardia halophobica</name>
    <dbReference type="NCBI Taxonomy" id="29401"/>
    <lineage>
        <taxon>Bacteria</taxon>
        <taxon>Bacillati</taxon>
        <taxon>Actinomycetota</taxon>
        <taxon>Actinomycetes</taxon>
        <taxon>Pseudonocardiales</taxon>
        <taxon>Pseudonocardiaceae</taxon>
        <taxon>Pseudonocardia</taxon>
    </lineage>
</organism>
<dbReference type="SUPFAM" id="SSF54373">
    <property type="entry name" value="FAD-linked reductases, C-terminal domain"/>
    <property type="match status" value="1"/>
</dbReference>
<evidence type="ECO:0000313" key="6">
    <source>
        <dbReference type="EMBL" id="GLL10166.1"/>
    </source>
</evidence>
<reference evidence="6" key="2">
    <citation type="submission" date="2023-01" db="EMBL/GenBank/DDBJ databases">
        <authorList>
            <person name="Sun Q."/>
            <person name="Evtushenko L."/>
        </authorList>
    </citation>
    <scope>NUCLEOTIDE SEQUENCE</scope>
    <source>
        <strain evidence="6">VKM Ac-1069</strain>
    </source>
</reference>
<dbReference type="Gene3D" id="3.50.50.60">
    <property type="entry name" value="FAD/NAD(P)-binding domain"/>
    <property type="match status" value="1"/>
</dbReference>
<accession>A0A9W6NV54</accession>
<dbReference type="InterPro" id="IPR006222">
    <property type="entry name" value="GCVT_N"/>
</dbReference>
<dbReference type="Proteomes" id="UP001143463">
    <property type="component" value="Unassembled WGS sequence"/>
</dbReference>
<dbReference type="Pfam" id="PF01266">
    <property type="entry name" value="DAO"/>
    <property type="match status" value="1"/>
</dbReference>
<keyword evidence="7" id="KW-1185">Reference proteome</keyword>
<dbReference type="SUPFAM" id="SSF103025">
    <property type="entry name" value="Folate-binding domain"/>
    <property type="match status" value="1"/>
</dbReference>
<dbReference type="InterPro" id="IPR028896">
    <property type="entry name" value="GcvT/YgfZ/DmdA"/>
</dbReference>
<dbReference type="PANTHER" id="PTHR43757">
    <property type="entry name" value="AMINOMETHYLTRANSFERASE"/>
    <property type="match status" value="1"/>
</dbReference>
<dbReference type="InterPro" id="IPR006076">
    <property type="entry name" value="FAD-dep_OxRdtase"/>
</dbReference>
<comment type="similarity">
    <text evidence="1">Belongs to the GcvT family.</text>
</comment>
<dbReference type="Pfam" id="PF01571">
    <property type="entry name" value="GCV_T"/>
    <property type="match status" value="1"/>
</dbReference>
<dbReference type="Gene3D" id="3.30.70.1400">
    <property type="entry name" value="Aminomethyltransferase beta-barrel domains"/>
    <property type="match status" value="1"/>
</dbReference>
<dbReference type="RefSeq" id="WP_037040490.1">
    <property type="nucleotide sequence ID" value="NZ_BAAAUZ010000001.1"/>
</dbReference>
<dbReference type="PANTHER" id="PTHR43757:SF2">
    <property type="entry name" value="AMINOMETHYLTRANSFERASE, MITOCHONDRIAL"/>
    <property type="match status" value="1"/>
</dbReference>
<evidence type="ECO:0000259" key="2">
    <source>
        <dbReference type="Pfam" id="PF01266"/>
    </source>
</evidence>
<dbReference type="SUPFAM" id="SSF51905">
    <property type="entry name" value="FAD/NAD(P)-binding domain"/>
    <property type="match status" value="1"/>
</dbReference>
<dbReference type="Pfam" id="PF08669">
    <property type="entry name" value="GCV_T_C"/>
    <property type="match status" value="1"/>
</dbReference>
<evidence type="ECO:0000256" key="1">
    <source>
        <dbReference type="ARBA" id="ARBA00008609"/>
    </source>
</evidence>
<feature type="domain" description="GCVT N-terminal" evidence="3">
    <location>
        <begin position="438"/>
        <end position="708"/>
    </location>
</feature>
<dbReference type="EMBL" id="BSFQ01000004">
    <property type="protein sequence ID" value="GLL10166.1"/>
    <property type="molecule type" value="Genomic_DNA"/>
</dbReference>
<dbReference type="InterPro" id="IPR013977">
    <property type="entry name" value="GcvT_C"/>
</dbReference>
<dbReference type="Gene3D" id="2.40.30.110">
    <property type="entry name" value="Aminomethyltransferase beta-barrel domains"/>
    <property type="match status" value="1"/>
</dbReference>
<evidence type="ECO:0000259" key="5">
    <source>
        <dbReference type="Pfam" id="PF16350"/>
    </source>
</evidence>
<proteinExistence type="inferred from homology"/>
<evidence type="ECO:0000259" key="3">
    <source>
        <dbReference type="Pfam" id="PF01571"/>
    </source>
</evidence>
<feature type="domain" description="Aminomethyltransferase C-terminal" evidence="4">
    <location>
        <begin position="724"/>
        <end position="803"/>
    </location>
</feature>
<dbReference type="Pfam" id="PF16350">
    <property type="entry name" value="FAO_M"/>
    <property type="match status" value="1"/>
</dbReference>
<dbReference type="InterPro" id="IPR036188">
    <property type="entry name" value="FAD/NAD-bd_sf"/>
</dbReference>
<dbReference type="Gene3D" id="3.30.9.10">
    <property type="entry name" value="D-Amino Acid Oxidase, subunit A, domain 2"/>
    <property type="match status" value="1"/>
</dbReference>
<sequence length="811" mass="86520">MSGTTSPRVVVIGSGVVGAAVADELTERGWTDVTVLDRGALSLPGGSSSHAPGLVFQASPSRTLARFATYTVEKMSSLDLDGRWCFNPVGGLEVATEPARVDELWRRHGFLSSVGVESAVVGPDECAALHPLVPADRVLAGLHIPTDGLAKAPRAVEAQARRAIARGARFLGEQRVVEVLRDKGRVTGVRTESASAADGRGEDTFPADVVVQCTGFWGPLTGALVDLPTPLLPMAHQYARTAPVPGLRDRGTREAVAPILRHQDRDLYFREHGERLGIGSYAHRPIPIDPANLPTHTEMPSSFDFTPEDWAPAYADAQALLPALQGVEIEHGFNGVFSFTADGMPLLGEHPDLQGYWVAEAVWVTHSCGVARALAEWLVDGHPSLDVHACDLNRFTEAQRSPAYVEQRASRNFAEVYDILHPLDPPAGPRPMRTSPFHLRQQELGAVFTEIGGWERPLWFASNADLPEVGRIPTREGWAARHWSPVAGAEALATRDRVGLYDMTPLTRVEVSGPGACAFLDGLTSNNVDVAVGRVVYTLMLTETGGVLSDLTVTRLGEELFQVGANGEVDVDRLRRLAPAGVSVRDVTAGTCGVGLWGPRALDVLSSVSADDLSFGYFRAKRIHIGAVPVLALRVSYVGELGWELYTSADQGLALWDALWAAGAEHGMVAAGRHAFTSLRLEKGYRASGVDMTSEDLPAEAGLAFAVKPGEYPGAAAVSAEPRRRLVPVLMDDPGDIVMGAEPVYSGDTAVGYVTSAAYGPTIDAGIAYAWLPADLAAPGTPVAVEYFGARLPGVVAAEPLFDPEGKRLRP</sequence>
<dbReference type="AlphaFoldDB" id="A0A9W6NV54"/>
<dbReference type="Gene3D" id="3.30.1360.120">
    <property type="entry name" value="Probable tRNA modification gtpase trme, domain 1"/>
    <property type="match status" value="1"/>
</dbReference>
<feature type="domain" description="FAD dependent oxidoreductase" evidence="2">
    <location>
        <begin position="8"/>
        <end position="377"/>
    </location>
</feature>
<dbReference type="InterPro" id="IPR027266">
    <property type="entry name" value="TrmE/GcvT-like"/>
</dbReference>
<feature type="domain" description="FAD dependent oxidoreductase central" evidence="5">
    <location>
        <begin position="380"/>
        <end position="435"/>
    </location>
</feature>
<evidence type="ECO:0000313" key="7">
    <source>
        <dbReference type="Proteomes" id="UP001143463"/>
    </source>
</evidence>
<dbReference type="InterPro" id="IPR029043">
    <property type="entry name" value="GcvT/YgfZ_C"/>
</dbReference>